<keyword evidence="2 5" id="KW-0812">Transmembrane</keyword>
<keyword evidence="8" id="KW-1185">Reference proteome</keyword>
<dbReference type="PANTHER" id="PTHR30386:SF26">
    <property type="entry name" value="TRANSPORT PROTEIN COMB"/>
    <property type="match status" value="1"/>
</dbReference>
<dbReference type="InterPro" id="IPR050739">
    <property type="entry name" value="MFP"/>
</dbReference>
<dbReference type="AlphaFoldDB" id="A0A1M4VBY8"/>
<organism evidence="7 8">
    <name type="scientific">Bacteroides luti</name>
    <dbReference type="NCBI Taxonomy" id="1297750"/>
    <lineage>
        <taxon>Bacteria</taxon>
        <taxon>Pseudomonadati</taxon>
        <taxon>Bacteroidota</taxon>
        <taxon>Bacteroidia</taxon>
        <taxon>Bacteroidales</taxon>
        <taxon>Bacteroidaceae</taxon>
        <taxon>Bacteroides</taxon>
    </lineage>
</organism>
<evidence type="ECO:0000259" key="6">
    <source>
        <dbReference type="Pfam" id="PF25885"/>
    </source>
</evidence>
<keyword evidence="3 5" id="KW-1133">Transmembrane helix</keyword>
<feature type="transmembrane region" description="Helical" evidence="5">
    <location>
        <begin position="12"/>
        <end position="31"/>
    </location>
</feature>
<protein>
    <submittedName>
        <fullName evidence="7">Membrane fusion protein, multidrug efflux system</fullName>
    </submittedName>
</protein>
<dbReference type="GO" id="GO:0016020">
    <property type="term" value="C:membrane"/>
    <property type="evidence" value="ECO:0007669"/>
    <property type="project" value="UniProtKB-SubCell"/>
</dbReference>
<dbReference type="Gene3D" id="2.40.50.100">
    <property type="match status" value="1"/>
</dbReference>
<comment type="subcellular location">
    <subcellularLocation>
        <location evidence="1">Membrane</location>
        <topology evidence="1">Single-pass membrane protein</topology>
    </subcellularLocation>
</comment>
<dbReference type="GO" id="GO:0055085">
    <property type="term" value="P:transmembrane transport"/>
    <property type="evidence" value="ECO:0007669"/>
    <property type="project" value="InterPro"/>
</dbReference>
<dbReference type="PANTHER" id="PTHR30386">
    <property type="entry name" value="MEMBRANE FUSION SUBUNIT OF EMRAB-TOLC MULTIDRUG EFFLUX PUMP"/>
    <property type="match status" value="1"/>
</dbReference>
<name>A0A1M4VBY8_9BACE</name>
<dbReference type="InterPro" id="IPR058633">
    <property type="entry name" value="EmrA/FarA_HH"/>
</dbReference>
<evidence type="ECO:0000313" key="7">
    <source>
        <dbReference type="EMBL" id="SHE66479.1"/>
    </source>
</evidence>
<gene>
    <name evidence="7" type="ORF">SAMN05444405_102267</name>
</gene>
<proteinExistence type="predicted"/>
<dbReference type="SUPFAM" id="SSF111369">
    <property type="entry name" value="HlyD-like secretion proteins"/>
    <property type="match status" value="2"/>
</dbReference>
<dbReference type="EMBL" id="FQTV01000002">
    <property type="protein sequence ID" value="SHE66479.1"/>
    <property type="molecule type" value="Genomic_DNA"/>
</dbReference>
<accession>A0A1M4VBY8</accession>
<evidence type="ECO:0000256" key="1">
    <source>
        <dbReference type="ARBA" id="ARBA00004167"/>
    </source>
</evidence>
<evidence type="ECO:0000256" key="2">
    <source>
        <dbReference type="ARBA" id="ARBA00022692"/>
    </source>
</evidence>
<feature type="domain" description="Multidrug export protein EmrA/FarA alpha-helical hairpin" evidence="6">
    <location>
        <begin position="89"/>
        <end position="180"/>
    </location>
</feature>
<sequence>MKKGKKEKGIKVYIPLIVVIAIVLCGGWYWYSEYTKYVSTDDAHIDSDNYAISSKILGRINHIYFEEGDSVKKGELLAELDSTELHAQKMQAIANLAQSEAAQLQSEAKLNYDQENIKVFQVGLSKAQEDYARAKEQYKGDVITKEQFDHSKKAWETAKAQLEAAKSQLSVSRAQIGSSKAAIETTRAQIGVISTQLNNTHLYAPIDGVVAKKWLLDGDVSQPGQNILTVTNTKKLWVTVYLEETKMAGLHLDQKAKLEIDAYPDVKFTGRIIQLSSNTASQFSLIPPNNASGNFTKVTQRVPLKISIDGTEDNTSLSKYKLLAGMSVVVKIVKG</sequence>
<dbReference type="STRING" id="1297750.SAMN05444405_102267"/>
<dbReference type="Gene3D" id="2.40.30.170">
    <property type="match status" value="1"/>
</dbReference>
<evidence type="ECO:0000256" key="3">
    <source>
        <dbReference type="ARBA" id="ARBA00022989"/>
    </source>
</evidence>
<dbReference type="Proteomes" id="UP000184509">
    <property type="component" value="Unassembled WGS sequence"/>
</dbReference>
<keyword evidence="4 5" id="KW-0472">Membrane</keyword>
<evidence type="ECO:0000256" key="5">
    <source>
        <dbReference type="SAM" id="Phobius"/>
    </source>
</evidence>
<evidence type="ECO:0000256" key="4">
    <source>
        <dbReference type="ARBA" id="ARBA00023136"/>
    </source>
</evidence>
<dbReference type="OrthoDB" id="9811754at2"/>
<dbReference type="RefSeq" id="WP_073399062.1">
    <property type="nucleotide sequence ID" value="NZ_FQTV01000002.1"/>
</dbReference>
<dbReference type="Pfam" id="PF25885">
    <property type="entry name" value="HH_EMRA"/>
    <property type="match status" value="1"/>
</dbReference>
<evidence type="ECO:0000313" key="8">
    <source>
        <dbReference type="Proteomes" id="UP000184509"/>
    </source>
</evidence>
<reference evidence="7 8" key="1">
    <citation type="submission" date="2016-11" db="EMBL/GenBank/DDBJ databases">
        <authorList>
            <person name="Jaros S."/>
            <person name="Januszkiewicz K."/>
            <person name="Wedrychowicz H."/>
        </authorList>
    </citation>
    <scope>NUCLEOTIDE SEQUENCE [LARGE SCALE GENOMIC DNA]</scope>
    <source>
        <strain evidence="7 8">DSM 26991</strain>
    </source>
</reference>